<dbReference type="AlphaFoldDB" id="A0A382UAJ3"/>
<gene>
    <name evidence="1" type="ORF">METZ01_LOCUS384123</name>
</gene>
<protein>
    <submittedName>
        <fullName evidence="1">Uncharacterized protein</fullName>
    </submittedName>
</protein>
<reference evidence="1" key="1">
    <citation type="submission" date="2018-05" db="EMBL/GenBank/DDBJ databases">
        <authorList>
            <person name="Lanie J.A."/>
            <person name="Ng W.-L."/>
            <person name="Kazmierczak K.M."/>
            <person name="Andrzejewski T.M."/>
            <person name="Davidsen T.M."/>
            <person name="Wayne K.J."/>
            <person name="Tettelin H."/>
            <person name="Glass J.I."/>
            <person name="Rusch D."/>
            <person name="Podicherti R."/>
            <person name="Tsui H.-C.T."/>
            <person name="Winkler M.E."/>
        </authorList>
    </citation>
    <scope>NUCLEOTIDE SEQUENCE</scope>
</reference>
<name>A0A382UAJ3_9ZZZZ</name>
<proteinExistence type="predicted"/>
<dbReference type="EMBL" id="UINC01142746">
    <property type="protein sequence ID" value="SVD31269.1"/>
    <property type="molecule type" value="Genomic_DNA"/>
</dbReference>
<organism evidence="1">
    <name type="scientific">marine metagenome</name>
    <dbReference type="NCBI Taxonomy" id="408172"/>
    <lineage>
        <taxon>unclassified sequences</taxon>
        <taxon>metagenomes</taxon>
        <taxon>ecological metagenomes</taxon>
    </lineage>
</organism>
<evidence type="ECO:0000313" key="1">
    <source>
        <dbReference type="EMBL" id="SVD31269.1"/>
    </source>
</evidence>
<accession>A0A382UAJ3</accession>
<sequence>MNELKDVFDRRHRRLVGRDVSISDGGNPFSHHFYENFTTNSLEANKKFAQTE</sequence>